<feature type="domain" description="CzcB-like barrel-sandwich hybrid" evidence="2">
    <location>
        <begin position="88"/>
        <end position="212"/>
    </location>
</feature>
<dbReference type="RefSeq" id="WP_280322437.1">
    <property type="nucleotide sequence ID" value="NZ_CP118605.1"/>
</dbReference>
<evidence type="ECO:0000313" key="3">
    <source>
        <dbReference type="EMBL" id="WGL18449.1"/>
    </source>
</evidence>
<dbReference type="EMBL" id="CP118605">
    <property type="protein sequence ID" value="WGL18449.1"/>
    <property type="molecule type" value="Genomic_DNA"/>
</dbReference>
<gene>
    <name evidence="3" type="ORF">PVT68_09155</name>
</gene>
<accession>A0ABY8NHP4</accession>
<proteinExistence type="inferred from homology"/>
<dbReference type="InterPro" id="IPR006143">
    <property type="entry name" value="RND_pump_MFP"/>
</dbReference>
<dbReference type="PANTHER" id="PTHR30469:SF15">
    <property type="entry name" value="HLYD FAMILY OF SECRETION PROTEINS"/>
    <property type="match status" value="1"/>
</dbReference>
<name>A0ABY8NHP4_9GAMM</name>
<dbReference type="SUPFAM" id="SSF111369">
    <property type="entry name" value="HlyD-like secretion proteins"/>
    <property type="match status" value="1"/>
</dbReference>
<evidence type="ECO:0000259" key="2">
    <source>
        <dbReference type="Pfam" id="PF25973"/>
    </source>
</evidence>
<dbReference type="InterPro" id="IPR058647">
    <property type="entry name" value="BSH_CzcB-like"/>
</dbReference>
<evidence type="ECO:0000256" key="1">
    <source>
        <dbReference type="ARBA" id="ARBA00009477"/>
    </source>
</evidence>
<protein>
    <submittedName>
        <fullName evidence="3">Efflux RND transporter periplasmic adaptor subunit</fullName>
    </submittedName>
</protein>
<reference evidence="3 4" key="1">
    <citation type="submission" date="2023-02" db="EMBL/GenBank/DDBJ databases">
        <title>Description and genomic characterization of Microbulbifer bruguierae sp. nov., isolated from the sediment of mangrove plant Bruguiera sexangula.</title>
        <authorList>
            <person name="Long M."/>
        </authorList>
    </citation>
    <scope>NUCLEOTIDE SEQUENCE [LARGE SCALE GENOMIC DNA]</scope>
    <source>
        <strain evidence="3 4">H12</strain>
    </source>
</reference>
<dbReference type="Pfam" id="PF25973">
    <property type="entry name" value="BSH_CzcB"/>
    <property type="match status" value="1"/>
</dbReference>
<dbReference type="Gene3D" id="2.40.30.170">
    <property type="match status" value="1"/>
</dbReference>
<dbReference type="Gene3D" id="2.40.50.100">
    <property type="match status" value="1"/>
</dbReference>
<dbReference type="Proteomes" id="UP001236500">
    <property type="component" value="Chromosome"/>
</dbReference>
<organism evidence="3 4">
    <name type="scientific">Microbulbifer bruguierae</name>
    <dbReference type="NCBI Taxonomy" id="3029061"/>
    <lineage>
        <taxon>Bacteria</taxon>
        <taxon>Pseudomonadati</taxon>
        <taxon>Pseudomonadota</taxon>
        <taxon>Gammaproteobacteria</taxon>
        <taxon>Cellvibrionales</taxon>
        <taxon>Microbulbiferaceae</taxon>
        <taxon>Microbulbifer</taxon>
    </lineage>
</organism>
<sequence>MECLYQTEVEVSVVEVSVAVSEGEVSDSGVNQPAVAAARHPLPALIFAAALTLCCALPTPLQAHSASQPSVDSNHTAPAKLNALSRVQLSSELAGRITEVRLRAGDRFDKGDLLARFDCTELKAELEGADTRRALARRQLDANISLKQLGGNISELEMVQSESQLAEATANTKVLKHRTGYCEVRAPFSGFVISRSIEPHQRVEVGAPLLELVDNRGLEVEAIIDSAWLEHLSIGDTFRVVINETGREYTATLQRIVPVVDPVTRTVRVIGNIEKTPGEISPLSASGALLISGMSGEAHFALDRPDDKSAALLADRPSNKRDGAD</sequence>
<dbReference type="PANTHER" id="PTHR30469">
    <property type="entry name" value="MULTIDRUG RESISTANCE PROTEIN MDTA"/>
    <property type="match status" value="1"/>
</dbReference>
<keyword evidence="4" id="KW-1185">Reference proteome</keyword>
<dbReference type="NCBIfam" id="TIGR01730">
    <property type="entry name" value="RND_mfp"/>
    <property type="match status" value="1"/>
</dbReference>
<evidence type="ECO:0000313" key="4">
    <source>
        <dbReference type="Proteomes" id="UP001236500"/>
    </source>
</evidence>
<comment type="similarity">
    <text evidence="1">Belongs to the membrane fusion protein (MFP) (TC 8.A.1) family.</text>
</comment>